<protein>
    <submittedName>
        <fullName evidence="1">Uncharacterized protein</fullName>
    </submittedName>
</protein>
<dbReference type="EMBL" id="AWGH01000019">
    <property type="protein sequence ID" value="ODN91347.1"/>
    <property type="molecule type" value="Genomic_DNA"/>
</dbReference>
<dbReference type="OrthoDB" id="10465594at2759"/>
<dbReference type="RefSeq" id="XP_019029973.1">
    <property type="nucleotide sequence ID" value="XM_019177934.1"/>
</dbReference>
<comment type="caution">
    <text evidence="1">The sequence shown here is derived from an EMBL/GenBank/DDBJ whole genome shotgun (WGS) entry which is preliminary data.</text>
</comment>
<dbReference type="AlphaFoldDB" id="A0A1E3IRW0"/>
<gene>
    <name evidence="1" type="ORF">L198_05858</name>
</gene>
<evidence type="ECO:0000313" key="1">
    <source>
        <dbReference type="EMBL" id="ODN91347.1"/>
    </source>
</evidence>
<keyword evidence="2" id="KW-1185">Reference proteome</keyword>
<dbReference type="Proteomes" id="UP000094819">
    <property type="component" value="Unassembled WGS sequence"/>
</dbReference>
<accession>A0A1E3IRW0</accession>
<sequence>MSSIPQPVAHPATLSRFPMRVPRWRELVPIIPTAWPGRDDGFHGWLLDLCKDIAGQDGRAYDKWIDIEYKEIDSLELPPEEVNIARSLAKKRLMTTGHF</sequence>
<proteinExistence type="predicted"/>
<name>A0A1E3IRW0_9TREE</name>
<evidence type="ECO:0000313" key="2">
    <source>
        <dbReference type="Proteomes" id="UP000094819"/>
    </source>
</evidence>
<organism evidence="1 2">
    <name type="scientific">Cryptococcus wingfieldii CBS 7118</name>
    <dbReference type="NCBI Taxonomy" id="1295528"/>
    <lineage>
        <taxon>Eukaryota</taxon>
        <taxon>Fungi</taxon>
        <taxon>Dikarya</taxon>
        <taxon>Basidiomycota</taxon>
        <taxon>Agaricomycotina</taxon>
        <taxon>Tremellomycetes</taxon>
        <taxon>Tremellales</taxon>
        <taxon>Cryptococcaceae</taxon>
        <taxon>Cryptococcus</taxon>
    </lineage>
</organism>
<reference evidence="1 2" key="1">
    <citation type="submission" date="2016-06" db="EMBL/GenBank/DDBJ databases">
        <title>Evolution of pathogenesis and genome organization in the Tremellales.</title>
        <authorList>
            <person name="Cuomo C."/>
            <person name="Litvintseva A."/>
            <person name="Heitman J."/>
            <person name="Chen Y."/>
            <person name="Sun S."/>
            <person name="Springer D."/>
            <person name="Dromer F."/>
            <person name="Young S."/>
            <person name="Zeng Q."/>
            <person name="Chapman S."/>
            <person name="Gujja S."/>
            <person name="Saif S."/>
            <person name="Birren B."/>
        </authorList>
    </citation>
    <scope>NUCLEOTIDE SEQUENCE [LARGE SCALE GENOMIC DNA]</scope>
    <source>
        <strain evidence="1 2">CBS 7118</strain>
    </source>
</reference>
<dbReference type="GeneID" id="30195070"/>